<dbReference type="InterPro" id="IPR006311">
    <property type="entry name" value="TAT_signal"/>
</dbReference>
<keyword evidence="2" id="KW-1185">Reference proteome</keyword>
<organism evidence="1 2">
    <name type="scientific">Nocardiopsis exhalans</name>
    <dbReference type="NCBI Taxonomy" id="163604"/>
    <lineage>
        <taxon>Bacteria</taxon>
        <taxon>Bacillati</taxon>
        <taxon>Actinomycetota</taxon>
        <taxon>Actinomycetes</taxon>
        <taxon>Streptosporangiales</taxon>
        <taxon>Nocardiopsidaceae</taxon>
        <taxon>Nocardiopsis</taxon>
    </lineage>
</organism>
<dbReference type="PANTHER" id="PTHR35399">
    <property type="entry name" value="SLR8030 PROTEIN"/>
    <property type="match status" value="1"/>
</dbReference>
<dbReference type="PANTHER" id="PTHR35399:SF2">
    <property type="entry name" value="DUF839 DOMAIN-CONTAINING PROTEIN"/>
    <property type="match status" value="1"/>
</dbReference>
<dbReference type="RefSeq" id="WP_254416990.1">
    <property type="nucleotide sequence ID" value="NZ_BAAAJB010000069.1"/>
</dbReference>
<gene>
    <name evidence="1" type="ORF">NE857_18940</name>
</gene>
<dbReference type="InterPro" id="IPR008557">
    <property type="entry name" value="PhoX"/>
</dbReference>
<dbReference type="EMBL" id="CP099837">
    <property type="protein sequence ID" value="USY17420.1"/>
    <property type="molecule type" value="Genomic_DNA"/>
</dbReference>
<evidence type="ECO:0000313" key="1">
    <source>
        <dbReference type="EMBL" id="USY17420.1"/>
    </source>
</evidence>
<dbReference type="Pfam" id="PF05787">
    <property type="entry name" value="PhoX"/>
    <property type="match status" value="1"/>
</dbReference>
<name>A0ABY5D3J9_9ACTN</name>
<dbReference type="Proteomes" id="UP001055940">
    <property type="component" value="Chromosome"/>
</dbReference>
<protein>
    <submittedName>
        <fullName evidence="1">DUF839 domain-containing protein</fullName>
    </submittedName>
</protein>
<dbReference type="PROSITE" id="PS51318">
    <property type="entry name" value="TAT"/>
    <property type="match status" value="1"/>
</dbReference>
<dbReference type="SUPFAM" id="SSF63829">
    <property type="entry name" value="Calcium-dependent phosphotriesterase"/>
    <property type="match status" value="1"/>
</dbReference>
<proteinExistence type="predicted"/>
<reference evidence="1" key="1">
    <citation type="submission" date="2022-06" db="EMBL/GenBank/DDBJ databases">
        <authorList>
            <person name="Ping M."/>
        </authorList>
    </citation>
    <scope>NUCLEOTIDE SEQUENCE</scope>
    <source>
        <strain evidence="1">JCM11759T</strain>
    </source>
</reference>
<accession>A0ABY5D3J9</accession>
<sequence>MVSEHSPSRRQILRGGAGIGALTAAALFGDASRPAPAAATVPDTGSAPGFTGVPAARADSITVPPGYTARVLLPWGAPLHRDTPRWRADATDGADTAARQVGTGHSGLHYVPLHPGHDGGRRGLIVVNHSWIDPVLLHADGGRSANGARTDKEMASLGVTVARVELTDGRWRVIDDELNRRLTATSPTTVAGPLAGHRSLETGTDPAGVIGGSAHATTPWGTYLTGEDTLTDVFGTDERGWNATAAQRRYGLTADGSSYGWHTHQSRFDLAREPNEAHRFGWTVEIDPLDPSSRPVKRTAMGRLAHSGAAVTESRGRAVVYMSDRTHIYKFVGERLWRDSRGRGPAPLDAGTLYAARLDSGGLGTWLPLVHGRSGLTRGDGFTDQADVLLRAREAADAVGATELRGPGSPAVHPETGTVYCPEASGSGSGRVLSWTEGTGDHGATLFSWSEFARAGAPSGDGQGAVFAAPGGVHCGDDGRLWIRTDVARLGDTAEGARERVGNSALLCADPASGEVRRFLTGPHGCGIAGTTASPDQRSLFVTVQGPGSASARLGGPTVDDPRALSNWPGFDPAGRPRSAVVVVRKDDGGIIGT</sequence>
<evidence type="ECO:0000313" key="2">
    <source>
        <dbReference type="Proteomes" id="UP001055940"/>
    </source>
</evidence>